<dbReference type="PIRSF" id="PIRSF006444">
    <property type="entry name" value="PaaK"/>
    <property type="match status" value="1"/>
</dbReference>
<comment type="pathway">
    <text evidence="1">Aromatic compound metabolism; phenylacetate degradation.</text>
</comment>
<evidence type="ECO:0000256" key="1">
    <source>
        <dbReference type="PIRNR" id="PIRNR006444"/>
    </source>
</evidence>
<dbReference type="InterPro" id="IPR011880">
    <property type="entry name" value="PA_CoA_ligase"/>
</dbReference>
<name>A0ABV9XI68_9ACTN</name>
<sequence>MCRHVRRTETPVTTTPASPAAGAGLVPDLAAGELADLQLRRLRRTLRHAYDNVPFYRKSFDAAGVTPDDCRSLADLAHFPFTTKADLRDHYPLGLCAVPDDRVRRIHASSGTTGRPTLVPYTDGDLERWADLVARCLRAAGARPGDRVHIAYGYGLFTGGLGAHYGAERLGCTVIPASVAMTGRQVRLIQDLRPTIIMATPSYLLTLLDECERQGVDPRSTSLRVGLLGAEPWTEEMRAEIEQRSGIDALDIYGLSEAIGPGVAGESVRTKDGVHLWEDHFLPEIVDPATLAVQEDGRPGELVLTSLTKEAMPVIRYRTRDLTRLLPGTDFGFRRMERIRGRSDDMLVVRGVNLFPTQVEEAVLRTDGLAPHFRIVLTREGRLDRVTVRAEAHPAATGEERRAAAGHALARALRETTGLGMAVEVCAPGSLERSSGKLSRVLDHRGTDSPHTSRPDTAAAPGPIR</sequence>
<feature type="region of interest" description="Disordered" evidence="2">
    <location>
        <begin position="1"/>
        <end position="24"/>
    </location>
</feature>
<dbReference type="GO" id="GO:0016874">
    <property type="term" value="F:ligase activity"/>
    <property type="evidence" value="ECO:0007669"/>
    <property type="project" value="UniProtKB-KW"/>
</dbReference>
<dbReference type="Gene3D" id="3.30.300.30">
    <property type="match status" value="1"/>
</dbReference>
<proteinExistence type="inferred from homology"/>
<dbReference type="EC" id="6.2.1.30" evidence="1"/>
<gene>
    <name evidence="5" type="ORF">ACFPM3_17795</name>
</gene>
<comment type="similarity">
    <text evidence="1">Belongs to the phenylacetyl-CoA ligase family.</text>
</comment>
<dbReference type="InterPro" id="IPR045851">
    <property type="entry name" value="AMP-bd_C_sf"/>
</dbReference>
<reference evidence="6" key="1">
    <citation type="journal article" date="2019" name="Int. J. Syst. Evol. Microbiol.">
        <title>The Global Catalogue of Microorganisms (GCM) 10K type strain sequencing project: providing services to taxonomists for standard genome sequencing and annotation.</title>
        <authorList>
            <consortium name="The Broad Institute Genomics Platform"/>
            <consortium name="The Broad Institute Genome Sequencing Center for Infectious Disease"/>
            <person name="Wu L."/>
            <person name="Ma J."/>
        </authorList>
    </citation>
    <scope>NUCLEOTIDE SEQUENCE [LARGE SCALE GENOMIC DNA]</scope>
    <source>
        <strain evidence="6">CGMCC 4.1648</strain>
    </source>
</reference>
<protein>
    <recommendedName>
        <fullName evidence="1">Phenylacetate-coenzyme A ligase</fullName>
        <ecNumber evidence="1">6.2.1.30</ecNumber>
    </recommendedName>
    <alternativeName>
        <fullName evidence="1">Phenylacetyl-CoA ligase</fullName>
    </alternativeName>
</protein>
<keyword evidence="1 5" id="KW-0436">Ligase</keyword>
<dbReference type="SUPFAM" id="SSF56801">
    <property type="entry name" value="Acetyl-CoA synthetase-like"/>
    <property type="match status" value="1"/>
</dbReference>
<dbReference type="InterPro" id="IPR028154">
    <property type="entry name" value="AMP-dep_Lig_C"/>
</dbReference>
<evidence type="ECO:0000259" key="3">
    <source>
        <dbReference type="Pfam" id="PF00501"/>
    </source>
</evidence>
<feature type="region of interest" description="Disordered" evidence="2">
    <location>
        <begin position="441"/>
        <end position="465"/>
    </location>
</feature>
<dbReference type="EMBL" id="JBHSJD010000013">
    <property type="protein sequence ID" value="MFC5023990.1"/>
    <property type="molecule type" value="Genomic_DNA"/>
</dbReference>
<dbReference type="InterPro" id="IPR042099">
    <property type="entry name" value="ANL_N_sf"/>
</dbReference>
<feature type="compositionally biased region" description="Basic and acidic residues" evidence="2">
    <location>
        <begin position="441"/>
        <end position="454"/>
    </location>
</feature>
<accession>A0ABV9XI68</accession>
<dbReference type="Proteomes" id="UP001595829">
    <property type="component" value="Unassembled WGS sequence"/>
</dbReference>
<organism evidence="5 6">
    <name type="scientific">Streptomyces coeruleoprunus</name>
    <dbReference type="NCBI Taxonomy" id="285563"/>
    <lineage>
        <taxon>Bacteria</taxon>
        <taxon>Bacillati</taxon>
        <taxon>Actinomycetota</taxon>
        <taxon>Actinomycetes</taxon>
        <taxon>Kitasatosporales</taxon>
        <taxon>Streptomycetaceae</taxon>
        <taxon>Streptomyces</taxon>
    </lineage>
</organism>
<evidence type="ECO:0000259" key="4">
    <source>
        <dbReference type="Pfam" id="PF14535"/>
    </source>
</evidence>
<evidence type="ECO:0000256" key="2">
    <source>
        <dbReference type="SAM" id="MobiDB-lite"/>
    </source>
</evidence>
<comment type="caution">
    <text evidence="5">The sequence shown here is derived from an EMBL/GenBank/DDBJ whole genome shotgun (WGS) entry which is preliminary data.</text>
</comment>
<dbReference type="RefSeq" id="WP_380840733.1">
    <property type="nucleotide sequence ID" value="NZ_BAABIT010000001.1"/>
</dbReference>
<feature type="domain" description="AMP-dependent synthetase/ligase" evidence="3">
    <location>
        <begin position="108"/>
        <end position="304"/>
    </location>
</feature>
<dbReference type="InterPro" id="IPR000873">
    <property type="entry name" value="AMP-dep_synth/lig_dom"/>
</dbReference>
<keyword evidence="1" id="KW-0547">Nucleotide-binding</keyword>
<comment type="catalytic activity">
    <reaction evidence="1">
        <text>2-phenylacetate + ATP + CoA = phenylacetyl-CoA + AMP + diphosphate</text>
        <dbReference type="Rhea" id="RHEA:20956"/>
        <dbReference type="ChEBI" id="CHEBI:18401"/>
        <dbReference type="ChEBI" id="CHEBI:30616"/>
        <dbReference type="ChEBI" id="CHEBI:33019"/>
        <dbReference type="ChEBI" id="CHEBI:57287"/>
        <dbReference type="ChEBI" id="CHEBI:57390"/>
        <dbReference type="ChEBI" id="CHEBI:456215"/>
        <dbReference type="EC" id="6.2.1.30"/>
    </reaction>
</comment>
<feature type="domain" description="AMP-dependent ligase C-terminal" evidence="4">
    <location>
        <begin position="351"/>
        <end position="445"/>
    </location>
</feature>
<feature type="compositionally biased region" description="Low complexity" evidence="2">
    <location>
        <begin position="10"/>
        <end position="21"/>
    </location>
</feature>
<dbReference type="CDD" id="cd05913">
    <property type="entry name" value="PaaK"/>
    <property type="match status" value="1"/>
</dbReference>
<dbReference type="Gene3D" id="3.40.50.12780">
    <property type="entry name" value="N-terminal domain of ligase-like"/>
    <property type="match status" value="1"/>
</dbReference>
<dbReference type="PANTHER" id="PTHR43439">
    <property type="entry name" value="PHENYLACETATE-COENZYME A LIGASE"/>
    <property type="match status" value="1"/>
</dbReference>
<dbReference type="Pfam" id="PF00501">
    <property type="entry name" value="AMP-binding"/>
    <property type="match status" value="1"/>
</dbReference>
<dbReference type="PANTHER" id="PTHR43439:SF1">
    <property type="entry name" value="PHENYLACETATE-COENZYME A LIGASE"/>
    <property type="match status" value="1"/>
</dbReference>
<evidence type="ECO:0000313" key="6">
    <source>
        <dbReference type="Proteomes" id="UP001595829"/>
    </source>
</evidence>
<evidence type="ECO:0000313" key="5">
    <source>
        <dbReference type="EMBL" id="MFC5023990.1"/>
    </source>
</evidence>
<dbReference type="Pfam" id="PF14535">
    <property type="entry name" value="AMP-binding_C_2"/>
    <property type="match status" value="1"/>
</dbReference>
<keyword evidence="6" id="KW-1185">Reference proteome</keyword>
<comment type="function">
    <text evidence="1">Catalyzes the activation of phenylacetic acid (PA) to phenylacetyl-CoA (PA-CoA).</text>
</comment>
<dbReference type="InterPro" id="IPR051414">
    <property type="entry name" value="Adenylate-forming_Reductase"/>
</dbReference>